<evidence type="ECO:0000313" key="3">
    <source>
        <dbReference type="EMBL" id="GMT06137.1"/>
    </source>
</evidence>
<dbReference type="Proteomes" id="UP001432027">
    <property type="component" value="Unassembled WGS sequence"/>
</dbReference>
<protein>
    <recommendedName>
        <fullName evidence="2">VWFA domain-containing protein</fullName>
    </recommendedName>
</protein>
<accession>A0AAV5UHR6</accession>
<keyword evidence="4" id="KW-1185">Reference proteome</keyword>
<dbReference type="SUPFAM" id="SSF53300">
    <property type="entry name" value="vWA-like"/>
    <property type="match status" value="1"/>
</dbReference>
<organism evidence="3 4">
    <name type="scientific">Pristionchus entomophagus</name>
    <dbReference type="NCBI Taxonomy" id="358040"/>
    <lineage>
        <taxon>Eukaryota</taxon>
        <taxon>Metazoa</taxon>
        <taxon>Ecdysozoa</taxon>
        <taxon>Nematoda</taxon>
        <taxon>Chromadorea</taxon>
        <taxon>Rhabditida</taxon>
        <taxon>Rhabditina</taxon>
        <taxon>Diplogasteromorpha</taxon>
        <taxon>Diplogasteroidea</taxon>
        <taxon>Neodiplogasteridae</taxon>
        <taxon>Pristionchus</taxon>
    </lineage>
</organism>
<evidence type="ECO:0000256" key="1">
    <source>
        <dbReference type="SAM" id="SignalP"/>
    </source>
</evidence>
<feature type="chain" id="PRO_5043517912" description="VWFA domain-containing protein" evidence="1">
    <location>
        <begin position="33"/>
        <end position="359"/>
    </location>
</feature>
<comment type="caution">
    <text evidence="3">The sequence shown here is derived from an EMBL/GenBank/DDBJ whole genome shotgun (WGS) entry which is preliminary data.</text>
</comment>
<proteinExistence type="predicted"/>
<gene>
    <name evidence="3" type="ORF">PENTCL1PPCAC_28311</name>
</gene>
<reference evidence="3" key="1">
    <citation type="submission" date="2023-10" db="EMBL/GenBank/DDBJ databases">
        <title>Genome assembly of Pristionchus species.</title>
        <authorList>
            <person name="Yoshida K."/>
            <person name="Sommer R.J."/>
        </authorList>
    </citation>
    <scope>NUCLEOTIDE SEQUENCE</scope>
    <source>
        <strain evidence="3">RS0144</strain>
    </source>
</reference>
<dbReference type="EMBL" id="BTSX01000006">
    <property type="protein sequence ID" value="GMT06137.1"/>
    <property type="molecule type" value="Genomic_DNA"/>
</dbReference>
<evidence type="ECO:0000259" key="2">
    <source>
        <dbReference type="PROSITE" id="PS50234"/>
    </source>
</evidence>
<name>A0AAV5UHR6_9BILA</name>
<feature type="signal peptide" evidence="1">
    <location>
        <begin position="1"/>
        <end position="32"/>
    </location>
</feature>
<dbReference type="PROSITE" id="PS50234">
    <property type="entry name" value="VWFA"/>
    <property type="match status" value="1"/>
</dbReference>
<feature type="domain" description="VWFA" evidence="2">
    <location>
        <begin position="175"/>
        <end position="353"/>
    </location>
</feature>
<sequence>ASTSFSIPLSNFSPCRMNLLLCFSSLLAVVYAHGSCPGGDCLAACRACGELINDGPEWQNKSSVFDYGCHDSGDCKEAVCKEKGAVMIIDGHDYKGVVCFQGKWHFGYPHFLEETNSAECRTPGNETCTDPNASITYTDGDFDCVCNPPYKDRTEEFSDFEPNQVCSNCENKKLNIILLADVSGSMNSVKGGFEKFINVFVQFLKINNIGGNRVALVTSSWSYEIVVNWREQGSTDADKFQQLLHDVDVAGQSYLGTGMEAVKAALVQPYPNDTRDNKLIVFTDGSVKHSPPFIKDISVAANNLEALGVETFVVVSNNEHAEKANAIANGVEENVFTVVDRDPKKIFEFVHKLQQKVCA</sequence>
<dbReference type="Pfam" id="PF00092">
    <property type="entry name" value="VWA"/>
    <property type="match status" value="1"/>
</dbReference>
<dbReference type="InterPro" id="IPR036465">
    <property type="entry name" value="vWFA_dom_sf"/>
</dbReference>
<evidence type="ECO:0000313" key="4">
    <source>
        <dbReference type="Proteomes" id="UP001432027"/>
    </source>
</evidence>
<dbReference type="AlphaFoldDB" id="A0AAV5UHR6"/>
<dbReference type="SMART" id="SM00327">
    <property type="entry name" value="VWA"/>
    <property type="match status" value="1"/>
</dbReference>
<dbReference type="InterPro" id="IPR002035">
    <property type="entry name" value="VWF_A"/>
</dbReference>
<keyword evidence="1" id="KW-0732">Signal</keyword>
<dbReference type="Gene3D" id="3.40.50.410">
    <property type="entry name" value="von Willebrand factor, type A domain"/>
    <property type="match status" value="1"/>
</dbReference>
<feature type="non-terminal residue" evidence="3">
    <location>
        <position position="1"/>
    </location>
</feature>